<keyword evidence="1" id="KW-0175">Coiled coil</keyword>
<reference evidence="3" key="1">
    <citation type="journal article" date="2015" name="Nat. Genet.">
        <title>The genome and transcriptome of the zoonotic hookworm Ancylostoma ceylanicum identify infection-specific gene families.</title>
        <authorList>
            <person name="Schwarz E.M."/>
            <person name="Hu Y."/>
            <person name="Antoshechkin I."/>
            <person name="Miller M.M."/>
            <person name="Sternberg P.W."/>
            <person name="Aroian R.V."/>
        </authorList>
    </citation>
    <scope>NUCLEOTIDE SEQUENCE</scope>
    <source>
        <strain evidence="3">HY135</strain>
    </source>
</reference>
<evidence type="ECO:0000256" key="1">
    <source>
        <dbReference type="SAM" id="Coils"/>
    </source>
</evidence>
<feature type="coiled-coil region" evidence="1">
    <location>
        <begin position="32"/>
        <end position="66"/>
    </location>
</feature>
<name>A0A016V3T3_9BILA</name>
<evidence type="ECO:0000313" key="3">
    <source>
        <dbReference type="Proteomes" id="UP000024635"/>
    </source>
</evidence>
<keyword evidence="3" id="KW-1185">Reference proteome</keyword>
<organism evidence="2 3">
    <name type="scientific">Ancylostoma ceylanicum</name>
    <dbReference type="NCBI Taxonomy" id="53326"/>
    <lineage>
        <taxon>Eukaryota</taxon>
        <taxon>Metazoa</taxon>
        <taxon>Ecdysozoa</taxon>
        <taxon>Nematoda</taxon>
        <taxon>Chromadorea</taxon>
        <taxon>Rhabditida</taxon>
        <taxon>Rhabditina</taxon>
        <taxon>Rhabditomorpha</taxon>
        <taxon>Strongyloidea</taxon>
        <taxon>Ancylostomatidae</taxon>
        <taxon>Ancylostomatinae</taxon>
        <taxon>Ancylostoma</taxon>
    </lineage>
</organism>
<gene>
    <name evidence="2" type="primary">Acey_s0018.g3606</name>
    <name evidence="2" type="ORF">Y032_0018g3606</name>
</gene>
<comment type="caution">
    <text evidence="2">The sequence shown here is derived from an EMBL/GenBank/DDBJ whole genome shotgun (WGS) entry which is preliminary data.</text>
</comment>
<sequence>MVMLDTMVKHLLEGRPFIPPQADDIALIVDSKAEFQLKIRKWQATLADAELNLSTKNSEVMNSTEEDDQALTWREMLPRRQKNPTIWEVS</sequence>
<evidence type="ECO:0000313" key="2">
    <source>
        <dbReference type="EMBL" id="EYC21916.1"/>
    </source>
</evidence>
<dbReference type="Proteomes" id="UP000024635">
    <property type="component" value="Unassembled WGS sequence"/>
</dbReference>
<dbReference type="EMBL" id="JARK01001354">
    <property type="protein sequence ID" value="EYC21916.1"/>
    <property type="molecule type" value="Genomic_DNA"/>
</dbReference>
<dbReference type="AlphaFoldDB" id="A0A016V3T3"/>
<proteinExistence type="predicted"/>
<protein>
    <submittedName>
        <fullName evidence="2">Uncharacterized protein</fullName>
    </submittedName>
</protein>
<accession>A0A016V3T3</accession>